<comment type="caution">
    <text evidence="5">The sequence shown here is derived from an EMBL/GenBank/DDBJ whole genome shotgun (WGS) entry which is preliminary data.</text>
</comment>
<dbReference type="PROSITE" id="PS50011">
    <property type="entry name" value="PROTEIN_KINASE_DOM"/>
    <property type="match status" value="1"/>
</dbReference>
<evidence type="ECO:0000256" key="1">
    <source>
        <dbReference type="ARBA" id="ARBA00022737"/>
    </source>
</evidence>
<dbReference type="CDD" id="cd00180">
    <property type="entry name" value="PKc"/>
    <property type="match status" value="1"/>
</dbReference>
<dbReference type="SUPFAM" id="SSF52540">
    <property type="entry name" value="P-loop containing nucleoside triphosphate hydrolases"/>
    <property type="match status" value="1"/>
</dbReference>
<dbReference type="GO" id="GO:0005524">
    <property type="term" value="F:ATP binding"/>
    <property type="evidence" value="ECO:0007669"/>
    <property type="project" value="InterPro"/>
</dbReference>
<name>E9EJX7_METRA</name>
<evidence type="ECO:0000313" key="6">
    <source>
        <dbReference type="Proteomes" id="UP000002498"/>
    </source>
</evidence>
<sequence>MSDPCDYFVGWICATWMEYVAAQAALDKEHEQPEHLSPNDSNDYTLGIIAHYNVAIACSPYSEYKTTSAATVATNMLQSFPNIRMGLLVGIGGGVPSTQRDIRLGDIVVGIPRDGQGSVFQYDFDETVNTRAFRKTQFLSPLPFSLLKEVTSFRSEKEYKGYTIREVKDHILQKSPTLQKIYKKPDLDADLLLDPEVSPILTTANFYNRSKLRRVQNTPTVHYGVIASAKQPITDAALRDALAAHRNVLCFETEAADFQNPFPYLVIRGICDYSDSHRDTKWQGYAIVAAAAYVKVLLARIRSRSSRLEAWTRVIDILSGTAEKNDLIGRTYSKDEREMMLNWLTLFDYAHQQAKYLQERQPRTKLGFQKTSEYKQWLNGNYFKTLFCPGRPGVGKTILACSIINDLHLQFRHKKDIGIAYIYFSYRLKDKQEIYDLLASLLRQLSQERSPLPETVSVLYHKHKHGSTIPSLEEISKALHSVVALYQRVYIVVDALDECEKSGTRARFLSELFSLRDKNRVQIFVTSRFISEITEQFKAGPILELPAGRDIFEEDQFFEIRTSTEEISIYLDSQLCKLPGSLTQNSEIWAKIKARIIESACSTIFLAQLQFNSLLDKLTTRDIRAALKGLPTGSDLSHRTHADTMKRIMRQTLAARELAKQVLSWLTFTKRPLTILELQYALAVEVGQCKLNEENLPQIENIVAVCAGLVAVDEQRKIIRLAHYTTQDYFKEEANRWFPDADFDMMRICVAYLSFSVFQGGPCQTDAALANRLQSNPLYDYAANYWGHHARNASRLSLEVMQFLDSKMAVEASVQALMHVDQYSPHAPRQMTGLHLAAYLGISSAVDALVRQRRKPSVKDKCNRTPLTYAAEQGHDSVVDLLLGIDTADINSKDEDGSTPLSRAAANGHEACVKLLLERHADSNSKDENGQTSLHWAAKCGHINIVQHLLQNGANIDSIDNRGSTPLHESIRNMQQAVQELLIESGANLDITDDCNQSAVELAWSKKRLDLFAYEVDKEATINQGAQANCAVLRKNSGRGTPRLIFRKTFTWSKSAAGNKIRRYFLRENRIFQKLNHPFIVSYLGYQENIRLQEASVYMEFCEGGDLESQHVYRPDSDDDSDSTSQLDLSHPVPLREEEVWVIAFQLAAAMAYLHHGLTIRGLGTFSFARHWEPVIHRDIKPANVVLKPMVDKIPIVKLCDLGLAKAIVGEEKQTRKIGTPDYSPPEVRLGKGWTIKGDIYSFGATVDDLYKEAEPQPELRALLDSCKSLDKSARSSSLSILEIAQEHVSKHEKEMCFYLNQFFKSGSGGYLLQSLLEIASGLDEIAAFGDEVRLRRKRILERLRLLCDDGAGEVFDKHSKSLHLSVLLNHLDKFRELLATGKDIDVDEKWDNSGWTPLHLAFQEDKQDVVALLIKYGADPDIIDRYNRRPDYYKE</sequence>
<dbReference type="PROSITE" id="PS00108">
    <property type="entry name" value="PROTEIN_KINASE_ST"/>
    <property type="match status" value="1"/>
</dbReference>
<dbReference type="Gene3D" id="3.40.50.300">
    <property type="entry name" value="P-loop containing nucleotide triphosphate hydrolases"/>
    <property type="match status" value="1"/>
</dbReference>
<dbReference type="OrthoDB" id="4955385at2759"/>
<dbReference type="RefSeq" id="XP_007817571.2">
    <property type="nucleotide sequence ID" value="XM_007819380.2"/>
</dbReference>
<dbReference type="SMART" id="SM00248">
    <property type="entry name" value="ANK"/>
    <property type="match status" value="8"/>
</dbReference>
<dbReference type="HOGENOM" id="CLU_000288_34_2_1"/>
<dbReference type="InterPro" id="IPR008271">
    <property type="entry name" value="Ser/Thr_kinase_AS"/>
</dbReference>
<dbReference type="InterPro" id="IPR007111">
    <property type="entry name" value="NACHT_NTPase"/>
</dbReference>
<feature type="domain" description="NACHT" evidence="4">
    <location>
        <begin position="384"/>
        <end position="528"/>
    </location>
</feature>
<proteinExistence type="predicted"/>
<dbReference type="SUPFAM" id="SSF56112">
    <property type="entry name" value="Protein kinase-like (PK-like)"/>
    <property type="match status" value="1"/>
</dbReference>
<dbReference type="InterPro" id="IPR036770">
    <property type="entry name" value="Ankyrin_rpt-contain_sf"/>
</dbReference>
<reference evidence="5 6" key="2">
    <citation type="journal article" date="2014" name="Proc. Natl. Acad. Sci. U.S.A.">
        <title>Trajectory and genomic determinants of fungal-pathogen speciation and host adaptation.</title>
        <authorList>
            <person name="Hu X."/>
            <person name="Xiao G."/>
            <person name="Zheng P."/>
            <person name="Shang Y."/>
            <person name="Su Y."/>
            <person name="Zhang X."/>
            <person name="Liu X."/>
            <person name="Zhan S."/>
            <person name="St Leger R.J."/>
            <person name="Wang C."/>
        </authorList>
    </citation>
    <scope>GENOME REANNOTATION</scope>
    <source>
        <strain evidence="6">ARSEF 23 / ATCC MYA-3075</strain>
    </source>
</reference>
<dbReference type="PROSITE" id="PS50837">
    <property type="entry name" value="NACHT"/>
    <property type="match status" value="1"/>
</dbReference>
<protein>
    <submittedName>
        <fullName evidence="5">Ankyrin repeat-containing domain protein</fullName>
    </submittedName>
</protein>
<dbReference type="Gene3D" id="3.40.50.1580">
    <property type="entry name" value="Nucleoside phosphorylase domain"/>
    <property type="match status" value="1"/>
</dbReference>
<feature type="repeat" description="ANK" evidence="2">
    <location>
        <begin position="929"/>
        <end position="961"/>
    </location>
</feature>
<dbReference type="InterPro" id="IPR011009">
    <property type="entry name" value="Kinase-like_dom_sf"/>
</dbReference>
<dbReference type="SMART" id="SM00220">
    <property type="entry name" value="S_TKc"/>
    <property type="match status" value="1"/>
</dbReference>
<reference evidence="5 6" key="1">
    <citation type="journal article" date="2011" name="PLoS Genet.">
        <title>Genome sequencing and comparative transcriptomics of the model entomopathogenic fungi Metarhizium anisopliae and M. acridum.</title>
        <authorList>
            <person name="Gao Q."/>
            <person name="Jin K."/>
            <person name="Ying S.H."/>
            <person name="Zhang Y."/>
            <person name="Xiao G."/>
            <person name="Shang Y."/>
            <person name="Duan Z."/>
            <person name="Hu X."/>
            <person name="Xie X.Q."/>
            <person name="Zhou G."/>
            <person name="Peng G."/>
            <person name="Luo Z."/>
            <person name="Huang W."/>
            <person name="Wang B."/>
            <person name="Fang W."/>
            <person name="Wang S."/>
            <person name="Zhong Y."/>
            <person name="Ma L.J."/>
            <person name="St Leger R.J."/>
            <person name="Zhao G.P."/>
            <person name="Pei Y."/>
            <person name="Feng M.G."/>
            <person name="Xia Y."/>
            <person name="Wang C."/>
        </authorList>
    </citation>
    <scope>NUCLEOTIDE SEQUENCE [LARGE SCALE GENOMIC DNA]</scope>
    <source>
        <strain evidence="6">ARSEF 23 / ATCC MYA-3075</strain>
    </source>
</reference>
<dbReference type="InterPro" id="IPR002110">
    <property type="entry name" value="Ankyrin_rpt"/>
</dbReference>
<dbReference type="KEGG" id="maj:MAA_01382"/>
<dbReference type="PANTHER" id="PTHR10039:SF15">
    <property type="entry name" value="NACHT DOMAIN-CONTAINING PROTEIN"/>
    <property type="match status" value="1"/>
</dbReference>
<keyword evidence="6" id="KW-1185">Reference proteome</keyword>
<keyword evidence="2" id="KW-0040">ANK repeat</keyword>
<dbReference type="EMBL" id="ADNJ02000013">
    <property type="protein sequence ID" value="EFZ04308.2"/>
    <property type="molecule type" value="Genomic_DNA"/>
</dbReference>
<feature type="repeat" description="ANK" evidence="2">
    <location>
        <begin position="1394"/>
        <end position="1426"/>
    </location>
</feature>
<dbReference type="PRINTS" id="PR01415">
    <property type="entry name" value="ANKYRIN"/>
</dbReference>
<dbReference type="Pfam" id="PF24883">
    <property type="entry name" value="NPHP3_N"/>
    <property type="match status" value="1"/>
</dbReference>
<dbReference type="InterPro" id="IPR027417">
    <property type="entry name" value="P-loop_NTPase"/>
</dbReference>
<dbReference type="Pfam" id="PF22939">
    <property type="entry name" value="WHD_GPIID"/>
    <property type="match status" value="1"/>
</dbReference>
<dbReference type="Proteomes" id="UP000002498">
    <property type="component" value="Unassembled WGS sequence"/>
</dbReference>
<dbReference type="SUPFAM" id="SSF48403">
    <property type="entry name" value="Ankyrin repeat"/>
    <property type="match status" value="2"/>
</dbReference>
<dbReference type="GO" id="GO:0009116">
    <property type="term" value="P:nucleoside metabolic process"/>
    <property type="evidence" value="ECO:0007669"/>
    <property type="project" value="InterPro"/>
</dbReference>
<feature type="domain" description="Protein kinase" evidence="3">
    <location>
        <begin position="1016"/>
        <end position="1347"/>
    </location>
</feature>
<dbReference type="PANTHER" id="PTHR10039">
    <property type="entry name" value="AMELOGENIN"/>
    <property type="match status" value="1"/>
</dbReference>
<dbReference type="GO" id="GO:0004672">
    <property type="term" value="F:protein kinase activity"/>
    <property type="evidence" value="ECO:0007669"/>
    <property type="project" value="InterPro"/>
</dbReference>
<keyword evidence="1" id="KW-0677">Repeat</keyword>
<feature type="repeat" description="ANK" evidence="2">
    <location>
        <begin position="896"/>
        <end position="928"/>
    </location>
</feature>
<evidence type="ECO:0000256" key="2">
    <source>
        <dbReference type="PROSITE-ProRule" id="PRU00023"/>
    </source>
</evidence>
<dbReference type="GeneID" id="19255668"/>
<dbReference type="Pfam" id="PF12796">
    <property type="entry name" value="Ank_2"/>
    <property type="match status" value="3"/>
</dbReference>
<dbReference type="InterPro" id="IPR000719">
    <property type="entry name" value="Prot_kinase_dom"/>
</dbReference>
<dbReference type="PROSITE" id="PS50297">
    <property type="entry name" value="ANK_REP_REGION"/>
    <property type="match status" value="4"/>
</dbReference>
<dbReference type="PROSITE" id="PS50088">
    <property type="entry name" value="ANK_REPEAT"/>
    <property type="match status" value="4"/>
</dbReference>
<gene>
    <name evidence="5" type="ORF">MAA_01382</name>
</gene>
<evidence type="ECO:0000259" key="3">
    <source>
        <dbReference type="PROSITE" id="PS50011"/>
    </source>
</evidence>
<dbReference type="Gene3D" id="1.10.510.10">
    <property type="entry name" value="Transferase(Phosphotransferase) domain 1"/>
    <property type="match status" value="1"/>
</dbReference>
<dbReference type="Gene3D" id="1.25.40.20">
    <property type="entry name" value="Ankyrin repeat-containing domain"/>
    <property type="match status" value="2"/>
</dbReference>
<dbReference type="Pfam" id="PF00069">
    <property type="entry name" value="Pkinase"/>
    <property type="match status" value="1"/>
</dbReference>
<evidence type="ECO:0000313" key="5">
    <source>
        <dbReference type="EMBL" id="EFZ04308.2"/>
    </source>
</evidence>
<dbReference type="InterPro" id="IPR054471">
    <property type="entry name" value="GPIID_WHD"/>
</dbReference>
<dbReference type="SUPFAM" id="SSF53167">
    <property type="entry name" value="Purine and uridine phosphorylases"/>
    <property type="match status" value="1"/>
</dbReference>
<organism evidence="5 6">
    <name type="scientific">Metarhizium robertsii (strain ARSEF 23 / ATCC MYA-3075)</name>
    <name type="common">Metarhizium anisopliae (strain ARSEF 23)</name>
    <dbReference type="NCBI Taxonomy" id="655844"/>
    <lineage>
        <taxon>Eukaryota</taxon>
        <taxon>Fungi</taxon>
        <taxon>Dikarya</taxon>
        <taxon>Ascomycota</taxon>
        <taxon>Pezizomycotina</taxon>
        <taxon>Sordariomycetes</taxon>
        <taxon>Hypocreomycetidae</taxon>
        <taxon>Hypocreales</taxon>
        <taxon>Clavicipitaceae</taxon>
        <taxon>Metarhizium</taxon>
    </lineage>
</organism>
<dbReference type="InterPro" id="IPR035994">
    <property type="entry name" value="Nucleoside_phosphorylase_sf"/>
</dbReference>
<feature type="repeat" description="ANK" evidence="2">
    <location>
        <begin position="962"/>
        <end position="994"/>
    </location>
</feature>
<accession>E9EJX7</accession>
<dbReference type="InterPro" id="IPR056884">
    <property type="entry name" value="NPHP3-like_N"/>
</dbReference>
<evidence type="ECO:0000259" key="4">
    <source>
        <dbReference type="PROSITE" id="PS50837"/>
    </source>
</evidence>